<accession>A0A915KZY2</accession>
<keyword evidence="1" id="KW-1185">Reference proteome</keyword>
<reference evidence="2" key="1">
    <citation type="submission" date="2022-11" db="UniProtKB">
        <authorList>
            <consortium name="WormBaseParasite"/>
        </authorList>
    </citation>
    <scope>IDENTIFICATION</scope>
</reference>
<dbReference type="AlphaFoldDB" id="A0A915KZY2"/>
<evidence type="ECO:0000313" key="2">
    <source>
        <dbReference type="WBParaSite" id="nRc.2.0.1.t44004-RA"/>
    </source>
</evidence>
<evidence type="ECO:0000313" key="1">
    <source>
        <dbReference type="Proteomes" id="UP000887565"/>
    </source>
</evidence>
<sequence length="84" mass="9463">MARFPVPPFNQQPVHDQFHVALVGNMPLPIYIPTPNQSGQSGERIDSRQQYSGFSIQWRSSSIGNPDYVSRLKAEDSIGYPGWD</sequence>
<name>A0A915KZY2_ROMCU</name>
<dbReference type="WBParaSite" id="nRc.2.0.1.t44004-RA">
    <property type="protein sequence ID" value="nRc.2.0.1.t44004-RA"/>
    <property type="gene ID" value="nRc.2.0.1.g44004"/>
</dbReference>
<proteinExistence type="predicted"/>
<dbReference type="Proteomes" id="UP000887565">
    <property type="component" value="Unplaced"/>
</dbReference>
<organism evidence="1 2">
    <name type="scientific">Romanomermis culicivorax</name>
    <name type="common">Nematode worm</name>
    <dbReference type="NCBI Taxonomy" id="13658"/>
    <lineage>
        <taxon>Eukaryota</taxon>
        <taxon>Metazoa</taxon>
        <taxon>Ecdysozoa</taxon>
        <taxon>Nematoda</taxon>
        <taxon>Enoplea</taxon>
        <taxon>Dorylaimia</taxon>
        <taxon>Mermithida</taxon>
        <taxon>Mermithoidea</taxon>
        <taxon>Mermithidae</taxon>
        <taxon>Romanomermis</taxon>
    </lineage>
</organism>
<protein>
    <submittedName>
        <fullName evidence="2">Uncharacterized protein</fullName>
    </submittedName>
</protein>